<dbReference type="EMBL" id="MG600059">
    <property type="protein sequence ID" value="AVM87372.1"/>
    <property type="molecule type" value="Viral_cRNA"/>
</dbReference>
<dbReference type="GeneID" id="80527886"/>
<protein>
    <submittedName>
        <fullName evidence="1">Uncharacterized protein</fullName>
    </submittedName>
</protein>
<name>A0A2P1GMZ7_9MONO</name>
<organism evidence="1">
    <name type="scientific">Wenling tonguesole paramyxovirus</name>
    <dbReference type="NCBI Taxonomy" id="2116454"/>
    <lineage>
        <taxon>Viruses</taxon>
        <taxon>Riboviria</taxon>
        <taxon>Orthornavirae</taxon>
        <taxon>Negarnaviricota</taxon>
        <taxon>Haploviricotina</taxon>
        <taxon>Monjiviricetes</taxon>
        <taxon>Mononegavirales</taxon>
        <taxon>Paramyxoviridae</taxon>
        <taxon>Glossavirinae</taxon>
        <taxon>Cynoglossusvirus</taxon>
        <taxon>Cynoglossusvirus cynoglossi</taxon>
    </lineage>
</organism>
<keyword evidence="2" id="KW-1185">Reference proteome</keyword>
<dbReference type="KEGG" id="vg:80527886"/>
<dbReference type="Proteomes" id="UP000297063">
    <property type="component" value="Segment"/>
</dbReference>
<evidence type="ECO:0000313" key="1">
    <source>
        <dbReference type="EMBL" id="AVM87372.1"/>
    </source>
</evidence>
<reference evidence="1" key="1">
    <citation type="journal article" date="2018" name="Nature">
        <title>The evolutionary history of vertebrate RNA viruses.</title>
        <authorList>
            <person name="Shi M."/>
            <person name="Lin X.D."/>
            <person name="Chen X."/>
            <person name="Tian J.H."/>
            <person name="Chen L.J."/>
            <person name="Li K."/>
            <person name="Wang W."/>
            <person name="Eden J.S."/>
            <person name="Shen J.J."/>
            <person name="Liu L."/>
            <person name="Holmes E.C."/>
            <person name="Zhang Y.Z."/>
        </authorList>
    </citation>
    <scope>NUCLEOTIDE SEQUENCE [LARGE SCALE GENOMIC DNA]</scope>
    <source>
        <strain evidence="1">XYHYC190750</strain>
    </source>
</reference>
<accession>A0A2P1GMZ7</accession>
<sequence length="110" mass="12680">MIEILHITVTSKSLTEPKILMRVCNTACLTTAASSTILGQRLRVEKSGQYNLVKLLTNHSKRTFVWEMCDEKDYGRHRMKCYCIDGPLPTGYYKVTGVEVKSMQQYNLWD</sequence>
<dbReference type="RefSeq" id="YP_010790489.1">
    <property type="nucleotide sequence ID" value="NC_075440.1"/>
</dbReference>
<evidence type="ECO:0000313" key="2">
    <source>
        <dbReference type="Proteomes" id="UP000297063"/>
    </source>
</evidence>
<proteinExistence type="predicted"/>